<name>A0A3N1HCB3_9PSEU</name>
<gene>
    <name evidence="2" type="ORF">EDD40_5545</name>
</gene>
<evidence type="ECO:0000313" key="2">
    <source>
        <dbReference type="EMBL" id="ROP40139.1"/>
    </source>
</evidence>
<comment type="caution">
    <text evidence="2">The sequence shown here is derived from an EMBL/GenBank/DDBJ whole genome shotgun (WGS) entry which is preliminary data.</text>
</comment>
<evidence type="ECO:0000256" key="1">
    <source>
        <dbReference type="SAM" id="SignalP"/>
    </source>
</evidence>
<evidence type="ECO:0008006" key="4">
    <source>
        <dbReference type="Google" id="ProtNLM"/>
    </source>
</evidence>
<feature type="signal peptide" evidence="1">
    <location>
        <begin position="1"/>
        <end position="26"/>
    </location>
</feature>
<keyword evidence="1" id="KW-0732">Signal</keyword>
<sequence>MNRTKTAVVALAMGVGLTVSGGVAVAAPVEAAAGEIGIQCTRQYVLASNATLRHSPGGSVKAYAFVGDKFNVPNPSGSWYYGNLYDQNNTHFGDGYILASALAYTGICF</sequence>
<dbReference type="Proteomes" id="UP000268727">
    <property type="component" value="Unassembled WGS sequence"/>
</dbReference>
<dbReference type="RefSeq" id="WP_123745486.1">
    <property type="nucleotide sequence ID" value="NZ_RJKM01000001.1"/>
</dbReference>
<feature type="chain" id="PRO_5017984467" description="SH3 domain-containing protein" evidence="1">
    <location>
        <begin position="27"/>
        <end position="109"/>
    </location>
</feature>
<proteinExistence type="predicted"/>
<protein>
    <recommendedName>
        <fullName evidence="4">SH3 domain-containing protein</fullName>
    </recommendedName>
</protein>
<dbReference type="EMBL" id="RJKM01000001">
    <property type="protein sequence ID" value="ROP40139.1"/>
    <property type="molecule type" value="Genomic_DNA"/>
</dbReference>
<dbReference type="AlphaFoldDB" id="A0A3N1HCB3"/>
<dbReference type="OrthoDB" id="3697299at2"/>
<accession>A0A3N1HCB3</accession>
<evidence type="ECO:0000313" key="3">
    <source>
        <dbReference type="Proteomes" id="UP000268727"/>
    </source>
</evidence>
<organism evidence="2 3">
    <name type="scientific">Saccharothrix texasensis</name>
    <dbReference type="NCBI Taxonomy" id="103734"/>
    <lineage>
        <taxon>Bacteria</taxon>
        <taxon>Bacillati</taxon>
        <taxon>Actinomycetota</taxon>
        <taxon>Actinomycetes</taxon>
        <taxon>Pseudonocardiales</taxon>
        <taxon>Pseudonocardiaceae</taxon>
        <taxon>Saccharothrix</taxon>
    </lineage>
</organism>
<keyword evidence="3" id="KW-1185">Reference proteome</keyword>
<reference evidence="2 3" key="1">
    <citation type="submission" date="2018-11" db="EMBL/GenBank/DDBJ databases">
        <title>Sequencing the genomes of 1000 actinobacteria strains.</title>
        <authorList>
            <person name="Klenk H.-P."/>
        </authorList>
    </citation>
    <scope>NUCLEOTIDE SEQUENCE [LARGE SCALE GENOMIC DNA]</scope>
    <source>
        <strain evidence="2 3">DSM 44231</strain>
    </source>
</reference>